<dbReference type="InterPro" id="IPR043129">
    <property type="entry name" value="ATPase_NBD"/>
</dbReference>
<dbReference type="PANTHER" id="PTHR18964">
    <property type="entry name" value="ROK (REPRESSOR, ORF, KINASE) FAMILY"/>
    <property type="match status" value="1"/>
</dbReference>
<evidence type="ECO:0008006" key="2">
    <source>
        <dbReference type="Google" id="ProtNLM"/>
    </source>
</evidence>
<dbReference type="SUPFAM" id="SSF53067">
    <property type="entry name" value="Actin-like ATPase domain"/>
    <property type="match status" value="1"/>
</dbReference>
<dbReference type="PROSITE" id="PS01125">
    <property type="entry name" value="ROK"/>
    <property type="match status" value="1"/>
</dbReference>
<organism evidence="1">
    <name type="scientific">marine metagenome</name>
    <dbReference type="NCBI Taxonomy" id="408172"/>
    <lineage>
        <taxon>unclassified sequences</taxon>
        <taxon>metagenomes</taxon>
        <taxon>ecological metagenomes</taxon>
    </lineage>
</organism>
<dbReference type="InterPro" id="IPR000600">
    <property type="entry name" value="ROK"/>
</dbReference>
<sequence>MIDNTYSLGIDIGGTNTVFGLVDSRGQIIKKDSILTNSNNPPGLLFENIFNIINNWEIELDNSDIVRDIGVGVPNGNYFTGMVVSPPNMGKDWDELNLCSLIKTFKNVPISITNDANAAALGEKYYGAAKSMTDAVVITLGTGLGSGIIANNRILYGHDGFAGELGHLVIEPEGRKCGCGHRGCLEMYVSAKGIDYTFKEYKQKYPENNFLKIIKAKKVDGKLLDKAFDDGEKIVIDIYKYTGHMLGLGLAQIATILSPEAFVFYGGLSNAKHRLLDFAKDSMNDSLLSFQKNKIKILLSELHDGEAGILGASCLNILKN</sequence>
<protein>
    <recommendedName>
        <fullName evidence="2">Glucokinase</fullName>
    </recommendedName>
</protein>
<evidence type="ECO:0000313" key="1">
    <source>
        <dbReference type="EMBL" id="SUZ90344.1"/>
    </source>
</evidence>
<dbReference type="Gene3D" id="3.30.420.40">
    <property type="match status" value="2"/>
</dbReference>
<accession>A0A381RGI4</accession>
<name>A0A381RGI4_9ZZZZ</name>
<gene>
    <name evidence="1" type="ORF">METZ01_LOCUS43198</name>
</gene>
<dbReference type="AlphaFoldDB" id="A0A381RGI4"/>
<dbReference type="EMBL" id="UINC01001886">
    <property type="protein sequence ID" value="SUZ90344.1"/>
    <property type="molecule type" value="Genomic_DNA"/>
</dbReference>
<dbReference type="PANTHER" id="PTHR18964:SF149">
    <property type="entry name" value="BIFUNCTIONAL UDP-N-ACETYLGLUCOSAMINE 2-EPIMERASE_N-ACETYLMANNOSAMINE KINASE"/>
    <property type="match status" value="1"/>
</dbReference>
<reference evidence="1" key="1">
    <citation type="submission" date="2018-05" db="EMBL/GenBank/DDBJ databases">
        <authorList>
            <person name="Lanie J.A."/>
            <person name="Ng W.-L."/>
            <person name="Kazmierczak K.M."/>
            <person name="Andrzejewski T.M."/>
            <person name="Davidsen T.M."/>
            <person name="Wayne K.J."/>
            <person name="Tettelin H."/>
            <person name="Glass J.I."/>
            <person name="Rusch D."/>
            <person name="Podicherti R."/>
            <person name="Tsui H.-C.T."/>
            <person name="Winkler M.E."/>
        </authorList>
    </citation>
    <scope>NUCLEOTIDE SEQUENCE</scope>
</reference>
<proteinExistence type="predicted"/>
<dbReference type="InterPro" id="IPR049874">
    <property type="entry name" value="ROK_cs"/>
</dbReference>
<dbReference type="Pfam" id="PF00480">
    <property type="entry name" value="ROK"/>
    <property type="match status" value="1"/>
</dbReference>